<reference evidence="1" key="1">
    <citation type="submission" date="2017-02" db="EMBL/GenBank/DDBJ databases">
        <authorList>
            <person name="Regsiter A."/>
            <person name="William W."/>
        </authorList>
    </citation>
    <scope>NUCLEOTIDE SEQUENCE</scope>
    <source>
        <strain evidence="1">BdmA 4</strain>
    </source>
</reference>
<protein>
    <recommendedName>
        <fullName evidence="2">DUF4912 domain-containing protein</fullName>
    </recommendedName>
</protein>
<organism evidence="1">
    <name type="scientific">uncultured spirochete</name>
    <dbReference type="NCBI Taxonomy" id="156406"/>
    <lineage>
        <taxon>Bacteria</taxon>
        <taxon>Pseudomonadati</taxon>
        <taxon>Spirochaetota</taxon>
        <taxon>Spirochaetia</taxon>
        <taxon>Spirochaetales</taxon>
        <taxon>environmental samples</taxon>
    </lineage>
</organism>
<evidence type="ECO:0000313" key="1">
    <source>
        <dbReference type="EMBL" id="SLM19412.1"/>
    </source>
</evidence>
<proteinExistence type="predicted"/>
<name>A0A3P3XT11_9SPIR</name>
<evidence type="ECO:0008006" key="2">
    <source>
        <dbReference type="Google" id="ProtNLM"/>
    </source>
</evidence>
<dbReference type="EMBL" id="FWDO01000005">
    <property type="protein sequence ID" value="SLM19412.1"/>
    <property type="molecule type" value="Genomic_DNA"/>
</dbReference>
<dbReference type="InterPro" id="IPR032585">
    <property type="entry name" value="DUF4912"/>
</dbReference>
<accession>A0A3P3XT11</accession>
<dbReference type="AlphaFoldDB" id="A0A3P3XT11"/>
<gene>
    <name evidence="1" type="ORF">SPIRO4BDMA_50927</name>
</gene>
<sequence length="242" mass="27957">MLLTSLGLLFHYTHVDAEKLSLLSDEELRLLAEKMGIYVPEGLDRVFLIEEIIDAFEDDTAEKSFSHDAPDHVEEKKLTGTGFIPGRLEEIAIPDHYNETYIVAIVRDPLWIFSFWDIAESVREKIIAEMDEPKLLLRVSESNEAESAFHYEISANFDDRKWYINVPYAKRSYRIDLCVAKFQKIKVLARSNIVRMPSQYMDMSVKLPQMTKSLLILSGSEELHLIEPKEENSMRILSIDGE</sequence>
<dbReference type="Pfam" id="PF16258">
    <property type="entry name" value="DUF4912"/>
    <property type="match status" value="1"/>
</dbReference>